<dbReference type="InterPro" id="IPR018193">
    <property type="entry name" value="Glyc_kinase_flavodox-like_fold"/>
</dbReference>
<dbReference type="PANTHER" id="PTHR21599">
    <property type="entry name" value="GLYCERATE KINASE"/>
    <property type="match status" value="1"/>
</dbReference>
<gene>
    <name evidence="5" type="ORF">GLW05_13435</name>
</gene>
<comment type="similarity">
    <text evidence="1 4">Belongs to the glycerate kinase type-1 family.</text>
</comment>
<keyword evidence="2 4" id="KW-0808">Transferase</keyword>
<dbReference type="Gene3D" id="3.40.50.10350">
    <property type="entry name" value="Glycerate kinase, domain 1"/>
    <property type="match status" value="1"/>
</dbReference>
<dbReference type="GO" id="GO:0008887">
    <property type="term" value="F:glycerate kinase activity"/>
    <property type="evidence" value="ECO:0007669"/>
    <property type="project" value="UniProtKB-UniRule"/>
</dbReference>
<dbReference type="EMBL" id="WMEQ01000010">
    <property type="protein sequence ID" value="MYL34595.1"/>
    <property type="molecule type" value="Genomic_DNA"/>
</dbReference>
<sequence length="385" mass="41414">MNLLIASDSYKGSVSAYDAGEAIKKGILQVIPDADVTNVPMADGGEGTIDAILANRDARIHEVNVHDPLMNKISVTYAGITHQGKDTAIIECARSTGLPLIPEEQRNPMLLNSHGLGEQILDAVKQGYQHLIITLGGSATNDGGVGMLQALGWTFYNNKDEELPTQGNQVANVYRMSDDHRLPALDSCQVTIASDVTNPFHGTNGATYVFGPQKGATPAHLETLDQSLERLASLFSKHYGENIQTKPGSGAAGGLGGALYIGLQGTFEAGIDVVMDLTKLEDHMKQADLVLTGEGSLDQQSVMGKVPHGVAKLAQKYKKPIIGLAGRHDLELEQLNRFLDVVMSIQTEARPIEQAIQPDVTRKQLTVTSEQLMRLYRLGSAHSDD</sequence>
<accession>A0A6I4ZWM5</accession>
<dbReference type="InterPro" id="IPR004381">
    <property type="entry name" value="Glycerate_kinase"/>
</dbReference>
<reference evidence="5 6" key="1">
    <citation type="submission" date="2019-11" db="EMBL/GenBank/DDBJ databases">
        <title>Genome sequences of 17 halophilic strains isolated from different environments.</title>
        <authorList>
            <person name="Furrow R.E."/>
        </authorList>
    </citation>
    <scope>NUCLEOTIDE SEQUENCE [LARGE SCALE GENOMIC DNA]</scope>
    <source>
        <strain evidence="5 6">22514_16_FS</strain>
    </source>
</reference>
<dbReference type="Gene3D" id="3.90.1510.10">
    <property type="entry name" value="Glycerate kinase, domain 2"/>
    <property type="match status" value="1"/>
</dbReference>
<evidence type="ECO:0000313" key="5">
    <source>
        <dbReference type="EMBL" id="MYL34595.1"/>
    </source>
</evidence>
<organism evidence="5 6">
    <name type="scientific">Pontibacillus yanchengensis</name>
    <dbReference type="NCBI Taxonomy" id="462910"/>
    <lineage>
        <taxon>Bacteria</taxon>
        <taxon>Bacillati</taxon>
        <taxon>Bacillota</taxon>
        <taxon>Bacilli</taxon>
        <taxon>Bacillales</taxon>
        <taxon>Bacillaceae</taxon>
        <taxon>Pontibacillus</taxon>
    </lineage>
</organism>
<name>A0A6I4ZWM5_9BACI</name>
<keyword evidence="3 4" id="KW-0418">Kinase</keyword>
<proteinExistence type="inferred from homology"/>
<dbReference type="EC" id="2.7.1.-" evidence="5"/>
<protein>
    <submittedName>
        <fullName evidence="5">Glycerate kinase</fullName>
        <ecNumber evidence="5">2.7.1.-</ecNumber>
    </submittedName>
</protein>
<evidence type="ECO:0000256" key="1">
    <source>
        <dbReference type="ARBA" id="ARBA00006284"/>
    </source>
</evidence>
<dbReference type="Pfam" id="PF02595">
    <property type="entry name" value="Gly_kinase"/>
    <property type="match status" value="1"/>
</dbReference>
<dbReference type="InterPro" id="IPR018197">
    <property type="entry name" value="Glycerate_kinase_RE-like"/>
</dbReference>
<evidence type="ECO:0000313" key="6">
    <source>
        <dbReference type="Proteomes" id="UP000468638"/>
    </source>
</evidence>
<evidence type="ECO:0000256" key="2">
    <source>
        <dbReference type="ARBA" id="ARBA00022679"/>
    </source>
</evidence>
<dbReference type="NCBIfam" id="TIGR00045">
    <property type="entry name" value="glycerate kinase"/>
    <property type="match status" value="1"/>
</dbReference>
<dbReference type="InterPro" id="IPR036129">
    <property type="entry name" value="Glycerate_kinase_sf"/>
</dbReference>
<dbReference type="SUPFAM" id="SSF110738">
    <property type="entry name" value="Glycerate kinase I"/>
    <property type="match status" value="1"/>
</dbReference>
<evidence type="ECO:0000256" key="3">
    <source>
        <dbReference type="ARBA" id="ARBA00022777"/>
    </source>
</evidence>
<evidence type="ECO:0000256" key="4">
    <source>
        <dbReference type="PIRNR" id="PIRNR006078"/>
    </source>
</evidence>
<dbReference type="PIRSF" id="PIRSF006078">
    <property type="entry name" value="GlxK"/>
    <property type="match status" value="1"/>
</dbReference>
<dbReference type="OrthoDB" id="9774290at2"/>
<dbReference type="Proteomes" id="UP000468638">
    <property type="component" value="Unassembled WGS sequence"/>
</dbReference>
<dbReference type="AlphaFoldDB" id="A0A6I4ZWM5"/>
<dbReference type="PANTHER" id="PTHR21599:SF0">
    <property type="entry name" value="GLYCERATE KINASE"/>
    <property type="match status" value="1"/>
</dbReference>
<dbReference type="RefSeq" id="WP_160909876.1">
    <property type="nucleotide sequence ID" value="NZ_WMEQ01000010.1"/>
</dbReference>
<comment type="caution">
    <text evidence="5">The sequence shown here is derived from an EMBL/GenBank/DDBJ whole genome shotgun (WGS) entry which is preliminary data.</text>
</comment>
<dbReference type="GO" id="GO:0031388">
    <property type="term" value="P:organic acid phosphorylation"/>
    <property type="evidence" value="ECO:0007669"/>
    <property type="project" value="UniProtKB-UniRule"/>
</dbReference>